<dbReference type="Pfam" id="PF00563">
    <property type="entry name" value="EAL"/>
    <property type="match status" value="1"/>
</dbReference>
<comment type="caution">
    <text evidence="2">The sequence shown here is derived from an EMBL/GenBank/DDBJ whole genome shotgun (WGS) entry which is preliminary data.</text>
</comment>
<gene>
    <name evidence="2" type="ORF">ACFOU2_12650</name>
</gene>
<dbReference type="InterPro" id="IPR029151">
    <property type="entry name" value="Sensor-like_sf"/>
</dbReference>
<dbReference type="Gene3D" id="3.30.450.20">
    <property type="entry name" value="PAS domain"/>
    <property type="match status" value="1"/>
</dbReference>
<keyword evidence="3" id="KW-1185">Reference proteome</keyword>
<protein>
    <submittedName>
        <fullName evidence="2">EAL-associated domain-containing protein</fullName>
    </submittedName>
</protein>
<dbReference type="RefSeq" id="WP_377915614.1">
    <property type="nucleotide sequence ID" value="NZ_JBHRZT010000052.1"/>
</dbReference>
<feature type="domain" description="EAL" evidence="1">
    <location>
        <begin position="1"/>
        <end position="250"/>
    </location>
</feature>
<evidence type="ECO:0000313" key="2">
    <source>
        <dbReference type="EMBL" id="MFC3884298.1"/>
    </source>
</evidence>
<dbReference type="InterPro" id="IPR001633">
    <property type="entry name" value="EAL_dom"/>
</dbReference>
<dbReference type="Gene3D" id="3.20.20.450">
    <property type="entry name" value="EAL domain"/>
    <property type="match status" value="1"/>
</dbReference>
<dbReference type="SMART" id="SM00052">
    <property type="entry name" value="EAL"/>
    <property type="match status" value="1"/>
</dbReference>
<evidence type="ECO:0000259" key="1">
    <source>
        <dbReference type="PROSITE" id="PS50883"/>
    </source>
</evidence>
<dbReference type="Gene3D" id="1.20.5.170">
    <property type="match status" value="1"/>
</dbReference>
<accession>A0ABV8B1Z7</accession>
<organism evidence="2 3">
    <name type="scientific">Bacillus songklensis</name>
    <dbReference type="NCBI Taxonomy" id="1069116"/>
    <lineage>
        <taxon>Bacteria</taxon>
        <taxon>Bacillati</taxon>
        <taxon>Bacillota</taxon>
        <taxon>Bacilli</taxon>
        <taxon>Bacillales</taxon>
        <taxon>Bacillaceae</taxon>
        <taxon>Bacillus</taxon>
    </lineage>
</organism>
<dbReference type="Proteomes" id="UP001595752">
    <property type="component" value="Unassembled WGS sequence"/>
</dbReference>
<reference evidence="3" key="1">
    <citation type="journal article" date="2019" name="Int. J. Syst. Evol. Microbiol.">
        <title>The Global Catalogue of Microorganisms (GCM) 10K type strain sequencing project: providing services to taxonomists for standard genome sequencing and annotation.</title>
        <authorList>
            <consortium name="The Broad Institute Genomics Platform"/>
            <consortium name="The Broad Institute Genome Sequencing Center for Infectious Disease"/>
            <person name="Wu L."/>
            <person name="Ma J."/>
        </authorList>
    </citation>
    <scope>NUCLEOTIDE SEQUENCE [LARGE SCALE GENOMIC DNA]</scope>
    <source>
        <strain evidence="3">CCUG 61889</strain>
    </source>
</reference>
<dbReference type="EMBL" id="JBHRZT010000052">
    <property type="protein sequence ID" value="MFC3884298.1"/>
    <property type="molecule type" value="Genomic_DNA"/>
</dbReference>
<proteinExistence type="predicted"/>
<dbReference type="PANTHER" id="PTHR33121">
    <property type="entry name" value="CYCLIC DI-GMP PHOSPHODIESTERASE PDEF"/>
    <property type="match status" value="1"/>
</dbReference>
<dbReference type="InterPro" id="IPR035919">
    <property type="entry name" value="EAL_sf"/>
</dbReference>
<dbReference type="PANTHER" id="PTHR33121:SF82">
    <property type="entry name" value="SIGNAL TRANSDUCTION PROTEIN CONTAINING A EAL DOMAIN"/>
    <property type="match status" value="1"/>
</dbReference>
<dbReference type="PROSITE" id="PS50883">
    <property type="entry name" value="EAL"/>
    <property type="match status" value="1"/>
</dbReference>
<dbReference type="SUPFAM" id="SSF103190">
    <property type="entry name" value="Sensory domain-like"/>
    <property type="match status" value="1"/>
</dbReference>
<sequence>MDPLDILTNLDQVIPYYQAIFSADAHKIIGYEVLGRFQTEDKAESLGPFFHDDAIPDEYRIEVDQVVLAKALDYIIEEEDKTSLIFINQNTNLLMKDHGESLLALLRSFEERGLSLSQIVLEITEHDFNGDIDQLDHLLTYYRTYGIKIAIDNIGKESSNLDRIGLLSPDILKIDLHILRKTAMTQSYQDVLYSLALLARKIGATLLYEDIEASFQLQYAWRNGGRYFQGFYLHKPSPAFVPADLLKDKLKEQFRSFIAQEKKKLLAIHNLTQCFQVKLQQLIPKCKKLTSYDEMIAVMARELSDVCFRIYICDENGFQQSANILKKEESWNFEPRYVNKNWSWRPYFLENIIRMSHEQKGILSDLYSDIESGESIRTFSYPIDSHHYVFIDLPYSFLYERDAL</sequence>
<name>A0ABV8B1Z7_9BACI</name>
<evidence type="ECO:0000313" key="3">
    <source>
        <dbReference type="Proteomes" id="UP001595752"/>
    </source>
</evidence>
<dbReference type="InterPro" id="IPR018842">
    <property type="entry name" value="YkuI_C"/>
</dbReference>
<dbReference type="InterPro" id="IPR050706">
    <property type="entry name" value="Cyclic-di-GMP_PDE-like"/>
</dbReference>
<dbReference type="CDD" id="cd01948">
    <property type="entry name" value="EAL"/>
    <property type="match status" value="1"/>
</dbReference>
<dbReference type="Pfam" id="PF10388">
    <property type="entry name" value="YkuI_C"/>
    <property type="match status" value="1"/>
</dbReference>
<dbReference type="SUPFAM" id="SSF141868">
    <property type="entry name" value="EAL domain-like"/>
    <property type="match status" value="1"/>
</dbReference>